<sequence length="318" mass="35571">MTGKKNEKSSDHMQDRQTIINKIKSLKKERNAVILAHCYARNEVQDIADFVGDSLGLSQEAVDQDADVIVFCGVSFMAESAAVLSPEKTVLMPDADANCPMAAMVDVLSLREMKKEHPDAMVVCYVNTRADVKAESDICCTSANAVEVVNSLDADEIIFVPDKNLAAYVAEHTDKKIIPWNGYCPVHNQILEEDLVQSMDEHPDAEVLAHPECRSKVLEDSDHVFSTTGMLKYAKDSSCNDFIISTEQGIMHQLEVENPGKRFYPVSKFAFCSDMKMINLEAVLRSLEKMEHVVTVPEDIRLGAKRSLDRMLEVRRSR</sequence>
<feature type="binding site" evidence="9">
    <location>
        <position position="272"/>
    </location>
    <ligand>
        <name>[4Fe-4S] cluster</name>
        <dbReference type="ChEBI" id="CHEBI:49883"/>
    </ligand>
</feature>
<evidence type="ECO:0000313" key="11">
    <source>
        <dbReference type="Proteomes" id="UP001396646"/>
    </source>
</evidence>
<keyword evidence="6 9" id="KW-0479">Metal-binding</keyword>
<dbReference type="NCBIfam" id="NF006878">
    <property type="entry name" value="PRK09375.1-2"/>
    <property type="match status" value="1"/>
</dbReference>
<dbReference type="InterPro" id="IPR023066">
    <property type="entry name" value="Quinolinate_synth_type2"/>
</dbReference>
<feature type="binding site" evidence="9">
    <location>
        <position position="227"/>
    </location>
    <ligand>
        <name>iminosuccinate</name>
        <dbReference type="ChEBI" id="CHEBI:77875"/>
    </ligand>
</feature>
<comment type="subcellular location">
    <subcellularLocation>
        <location evidence="9">Cytoplasm</location>
    </subcellularLocation>
</comment>
<keyword evidence="11" id="KW-1185">Reference proteome</keyword>
<keyword evidence="9" id="KW-0963">Cytoplasm</keyword>
<evidence type="ECO:0000256" key="1">
    <source>
        <dbReference type="ARBA" id="ARBA00005065"/>
    </source>
</evidence>
<dbReference type="RefSeq" id="WP_342127955.1">
    <property type="nucleotide sequence ID" value="NZ_JBCAUS010000007.1"/>
</dbReference>
<dbReference type="SUPFAM" id="SSF142754">
    <property type="entry name" value="NadA-like"/>
    <property type="match status" value="1"/>
</dbReference>
<comment type="catalytic activity">
    <reaction evidence="9">
        <text>iminosuccinate + dihydroxyacetone phosphate = quinolinate + phosphate + 2 H2O + H(+)</text>
        <dbReference type="Rhea" id="RHEA:25888"/>
        <dbReference type="ChEBI" id="CHEBI:15377"/>
        <dbReference type="ChEBI" id="CHEBI:15378"/>
        <dbReference type="ChEBI" id="CHEBI:29959"/>
        <dbReference type="ChEBI" id="CHEBI:43474"/>
        <dbReference type="ChEBI" id="CHEBI:57642"/>
        <dbReference type="ChEBI" id="CHEBI:77875"/>
        <dbReference type="EC" id="2.5.1.72"/>
    </reaction>
</comment>
<keyword evidence="4 9" id="KW-0662">Pyridine nucleotide biosynthesis</keyword>
<evidence type="ECO:0000256" key="8">
    <source>
        <dbReference type="ARBA" id="ARBA00023014"/>
    </source>
</evidence>
<organism evidence="10 11">
    <name type="scientific">Methanococcoides cohabitans</name>
    <dbReference type="NCBI Taxonomy" id="3136559"/>
    <lineage>
        <taxon>Archaea</taxon>
        <taxon>Methanobacteriati</taxon>
        <taxon>Methanobacteriota</taxon>
        <taxon>Stenosarchaea group</taxon>
        <taxon>Methanomicrobia</taxon>
        <taxon>Methanosarcinales</taxon>
        <taxon>Methanosarcinaceae</taxon>
        <taxon>Methanococcoides</taxon>
    </lineage>
</organism>
<feature type="binding site" evidence="9">
    <location>
        <position position="54"/>
    </location>
    <ligand>
        <name>iminosuccinate</name>
        <dbReference type="ChEBI" id="CHEBI:77875"/>
    </ligand>
</feature>
<dbReference type="NCBIfam" id="NF006879">
    <property type="entry name" value="PRK09375.1-4"/>
    <property type="match status" value="1"/>
</dbReference>
<dbReference type="Gene3D" id="3.40.50.10800">
    <property type="entry name" value="NadA-like"/>
    <property type="match status" value="3"/>
</dbReference>
<dbReference type="NCBIfam" id="TIGR00550">
    <property type="entry name" value="nadA"/>
    <property type="match status" value="1"/>
</dbReference>
<gene>
    <name evidence="9 10" type="primary">nadA</name>
    <name evidence="10" type="ORF">WOA13_11050</name>
</gene>
<dbReference type="Pfam" id="PF02445">
    <property type="entry name" value="NadA"/>
    <property type="match status" value="1"/>
</dbReference>
<comment type="cofactor">
    <cofactor evidence="9">
        <name>[4Fe-4S] cluster</name>
        <dbReference type="ChEBI" id="CHEBI:49883"/>
    </cofactor>
    <text evidence="9">Binds 1 [4Fe-4S] cluster per subunit.</text>
</comment>
<dbReference type="HAMAP" id="MF_00568">
    <property type="entry name" value="NadA_type2"/>
    <property type="match status" value="1"/>
</dbReference>
<keyword evidence="7 9" id="KW-0408">Iron</keyword>
<dbReference type="PANTHER" id="PTHR30573">
    <property type="entry name" value="QUINOLINATE SYNTHETASE A"/>
    <property type="match status" value="1"/>
</dbReference>
<dbReference type="PANTHER" id="PTHR30573:SF0">
    <property type="entry name" value="QUINOLINATE SYNTHASE, CHLOROPLASTIC"/>
    <property type="match status" value="1"/>
</dbReference>
<feature type="binding site" evidence="9">
    <location>
        <position position="99"/>
    </location>
    <ligand>
        <name>[4Fe-4S] cluster</name>
        <dbReference type="ChEBI" id="CHEBI:49883"/>
    </ligand>
</feature>
<evidence type="ECO:0000256" key="9">
    <source>
        <dbReference type="HAMAP-Rule" id="MF_00568"/>
    </source>
</evidence>
<dbReference type="EC" id="2.5.1.72" evidence="2 9"/>
<evidence type="ECO:0000256" key="7">
    <source>
        <dbReference type="ARBA" id="ARBA00023004"/>
    </source>
</evidence>
<feature type="binding site" evidence="9">
    <location>
        <begin position="125"/>
        <end position="127"/>
    </location>
    <ligand>
        <name>iminosuccinate</name>
        <dbReference type="ChEBI" id="CHEBI:77875"/>
    </ligand>
</feature>
<comment type="pathway">
    <text evidence="1 9">Cofactor biosynthesis; NAD(+) biosynthesis; quinolinate from iminoaspartate: step 1/1.</text>
</comment>
<dbReference type="EMBL" id="JBCAUS010000007">
    <property type="protein sequence ID" value="MEL4306355.1"/>
    <property type="molecule type" value="Genomic_DNA"/>
</dbReference>
<comment type="similarity">
    <text evidence="9">Belongs to the quinolinate synthase family. Type 2 subfamily.</text>
</comment>
<evidence type="ECO:0000256" key="4">
    <source>
        <dbReference type="ARBA" id="ARBA00022642"/>
    </source>
</evidence>
<keyword evidence="8 9" id="KW-0411">Iron-sulfur</keyword>
<evidence type="ECO:0000256" key="6">
    <source>
        <dbReference type="ARBA" id="ARBA00022723"/>
    </source>
</evidence>
<dbReference type="Proteomes" id="UP001396646">
    <property type="component" value="Unassembled WGS sequence"/>
</dbReference>
<evidence type="ECO:0000256" key="2">
    <source>
        <dbReference type="ARBA" id="ARBA00012669"/>
    </source>
</evidence>
<feature type="binding site" evidence="9">
    <location>
        <begin position="210"/>
        <end position="212"/>
    </location>
    <ligand>
        <name>iminosuccinate</name>
        <dbReference type="ChEBI" id="CHEBI:77875"/>
    </ligand>
</feature>
<dbReference type="GO" id="GO:0016740">
    <property type="term" value="F:transferase activity"/>
    <property type="evidence" value="ECO:0007669"/>
    <property type="project" value="UniProtKB-KW"/>
</dbReference>
<dbReference type="InterPro" id="IPR003473">
    <property type="entry name" value="NadA"/>
</dbReference>
<keyword evidence="3 9" id="KW-0004">4Fe-4S</keyword>
<comment type="caution">
    <text evidence="10">The sequence shown here is derived from an EMBL/GenBank/DDBJ whole genome shotgun (WGS) entry which is preliminary data.</text>
</comment>
<feature type="binding site" evidence="9">
    <location>
        <position position="184"/>
    </location>
    <ligand>
        <name>[4Fe-4S] cluster</name>
        <dbReference type="ChEBI" id="CHEBI:49883"/>
    </ligand>
</feature>
<accession>A0ABU9KXR0</accession>
<evidence type="ECO:0000256" key="5">
    <source>
        <dbReference type="ARBA" id="ARBA00022679"/>
    </source>
</evidence>
<evidence type="ECO:0000256" key="3">
    <source>
        <dbReference type="ARBA" id="ARBA00022485"/>
    </source>
</evidence>
<keyword evidence="5 9" id="KW-0808">Transferase</keyword>
<proteinExistence type="inferred from homology"/>
<protein>
    <recommendedName>
        <fullName evidence="2 9">Quinolinate synthase</fullName>
        <ecNumber evidence="2 9">2.5.1.72</ecNumber>
    </recommendedName>
</protein>
<name>A0ABU9KXR0_9EURY</name>
<feature type="binding site" evidence="9">
    <location>
        <position position="37"/>
    </location>
    <ligand>
        <name>iminosuccinate</name>
        <dbReference type="ChEBI" id="CHEBI:77875"/>
    </ligand>
</feature>
<feature type="binding site" evidence="9">
    <location>
        <position position="142"/>
    </location>
    <ligand>
        <name>iminosuccinate</name>
        <dbReference type="ChEBI" id="CHEBI:77875"/>
    </ligand>
</feature>
<reference evidence="10 11" key="1">
    <citation type="submission" date="2024-04" db="EMBL/GenBank/DDBJ databases">
        <title>Methanococcoides sp. LMO-2.</title>
        <authorList>
            <person name="Liang L."/>
        </authorList>
    </citation>
    <scope>NUCLEOTIDE SEQUENCE [LARGE SCALE GENOMIC DNA]</scope>
    <source>
        <strain evidence="10 11">LMO-2</strain>
    </source>
</reference>
<evidence type="ECO:0000313" key="10">
    <source>
        <dbReference type="EMBL" id="MEL4306355.1"/>
    </source>
</evidence>
<dbReference type="InterPro" id="IPR036094">
    <property type="entry name" value="NadA_sf"/>
</dbReference>
<comment type="function">
    <text evidence="9">Catalyzes the condensation of iminoaspartate with dihydroxyacetone phosphate to form quinolinate.</text>
</comment>